<dbReference type="STRING" id="1121015.GCA_000420545_02825"/>
<comment type="caution">
    <text evidence="1">The sequence shown here is derived from an EMBL/GenBank/DDBJ whole genome shotgun (WGS) entry which is preliminary data.</text>
</comment>
<dbReference type="AlphaFoldDB" id="A0A091BDJ9"/>
<organism evidence="1 2">
    <name type="scientific">Arenimonas oryziterrae DSM 21050 = YC6267</name>
    <dbReference type="NCBI Taxonomy" id="1121015"/>
    <lineage>
        <taxon>Bacteria</taxon>
        <taxon>Pseudomonadati</taxon>
        <taxon>Pseudomonadota</taxon>
        <taxon>Gammaproteobacteria</taxon>
        <taxon>Lysobacterales</taxon>
        <taxon>Lysobacteraceae</taxon>
        <taxon>Arenimonas</taxon>
    </lineage>
</organism>
<dbReference type="PANTHER" id="PTHR33986:SF15">
    <property type="entry name" value="MITOCHONDRIAL FISSION PROTEIN ELM1"/>
    <property type="match status" value="1"/>
</dbReference>
<name>A0A091BDJ9_9GAMM</name>
<evidence type="ECO:0008006" key="3">
    <source>
        <dbReference type="Google" id="ProtNLM"/>
    </source>
</evidence>
<dbReference type="OrthoDB" id="272235at2"/>
<gene>
    <name evidence="1" type="ORF">N789_13875</name>
</gene>
<dbReference type="Pfam" id="PF06258">
    <property type="entry name" value="Mito_fiss_Elm1"/>
    <property type="match status" value="1"/>
</dbReference>
<dbReference type="InterPro" id="IPR009367">
    <property type="entry name" value="Elm1-like"/>
</dbReference>
<dbReference type="Proteomes" id="UP000029385">
    <property type="component" value="Unassembled WGS sequence"/>
</dbReference>
<keyword evidence="2" id="KW-1185">Reference proteome</keyword>
<dbReference type="PANTHER" id="PTHR33986">
    <property type="entry name" value="OS02G0535700 PROTEIN"/>
    <property type="match status" value="1"/>
</dbReference>
<accession>A0A091BDJ9</accession>
<dbReference type="PATRIC" id="fig|1121015.4.peg.2245"/>
<protein>
    <recommendedName>
        <fullName evidence="3">Nucleoside-diphosphate sugar epimerase</fullName>
    </recommendedName>
</protein>
<proteinExistence type="predicted"/>
<dbReference type="eggNOG" id="COG3660">
    <property type="taxonomic scope" value="Bacteria"/>
</dbReference>
<reference evidence="1 2" key="1">
    <citation type="submission" date="2013-09" db="EMBL/GenBank/DDBJ databases">
        <title>Genome sequencing of Arenimonas oryziterrae.</title>
        <authorList>
            <person name="Chen F."/>
            <person name="Wang G."/>
        </authorList>
    </citation>
    <scope>NUCLEOTIDE SEQUENCE [LARGE SCALE GENOMIC DNA]</scope>
    <source>
        <strain evidence="1 2">YC6267</strain>
    </source>
</reference>
<dbReference type="RefSeq" id="WP_022970413.1">
    <property type="nucleotide sequence ID" value="NZ_ATVD01000007.1"/>
</dbReference>
<sequence length="320" mass="34463">MSESPDVCWVLHDGAAGNRRQALALAAALTLPTREWSLRLDLPYRWVSPQVWPGSAGGFDAGFAAALRTGPMPTLAIGCGRLAALATRLLRARGVRVVQILNPRIDPTHWDVVVAPEHDRLAGANVLTLTGSLSPVDEPWLAQARRDFPALGALPGPRTAVLLGGPTPAVAFGRSAFEVLASKLEYTLARDGGSVIICGSRRTPPELHALVHARYGETPGLVWMAPRDGANPYAGALAWADRLIVSPDSVNMISEACATDKPVYVAEPGRASGRIRDFLRSLETRGRLRAQERVLEPFAVTPLRETPRVAAQLREYLSLD</sequence>
<evidence type="ECO:0000313" key="2">
    <source>
        <dbReference type="Proteomes" id="UP000029385"/>
    </source>
</evidence>
<dbReference type="EMBL" id="AVCI01000010">
    <property type="protein sequence ID" value="KFN42440.1"/>
    <property type="molecule type" value="Genomic_DNA"/>
</dbReference>
<evidence type="ECO:0000313" key="1">
    <source>
        <dbReference type="EMBL" id="KFN42440.1"/>
    </source>
</evidence>